<dbReference type="GO" id="GO:0005085">
    <property type="term" value="F:guanyl-nucleotide exchange factor activity"/>
    <property type="evidence" value="ECO:0007669"/>
    <property type="project" value="InterPro"/>
</dbReference>
<accession>A0AAV8XJE3</accession>
<dbReference type="GO" id="GO:0005737">
    <property type="term" value="C:cytoplasm"/>
    <property type="evidence" value="ECO:0007669"/>
    <property type="project" value="TreeGrafter"/>
</dbReference>
<proteinExistence type="predicted"/>
<protein>
    <recommendedName>
        <fullName evidence="1">Dedicator of cytokinesis TPR repeats region domain-containing protein</fullName>
    </recommendedName>
</protein>
<dbReference type="GO" id="GO:0031267">
    <property type="term" value="F:small GTPase binding"/>
    <property type="evidence" value="ECO:0007669"/>
    <property type="project" value="TreeGrafter"/>
</dbReference>
<dbReference type="PANTHER" id="PTHR45653:SF10">
    <property type="entry name" value="MYOBLAST CITY, ISOFORM B"/>
    <property type="match status" value="1"/>
</dbReference>
<dbReference type="GO" id="GO:0007264">
    <property type="term" value="P:small GTPase-mediated signal transduction"/>
    <property type="evidence" value="ECO:0007669"/>
    <property type="project" value="InterPro"/>
</dbReference>
<keyword evidence="3" id="KW-1185">Reference proteome</keyword>
<dbReference type="PANTHER" id="PTHR45653">
    <property type="entry name" value="DEDICATOR OF CYTOKINESIS"/>
    <property type="match status" value="1"/>
</dbReference>
<dbReference type="GO" id="GO:0005886">
    <property type="term" value="C:plasma membrane"/>
    <property type="evidence" value="ECO:0007669"/>
    <property type="project" value="TreeGrafter"/>
</dbReference>
<dbReference type="InterPro" id="IPR026791">
    <property type="entry name" value="DOCK"/>
</dbReference>
<dbReference type="EMBL" id="JAPWTK010000539">
    <property type="protein sequence ID" value="KAJ8938704.1"/>
    <property type="molecule type" value="Genomic_DNA"/>
</dbReference>
<dbReference type="AlphaFoldDB" id="A0AAV8XJE3"/>
<feature type="non-terminal residue" evidence="2">
    <location>
        <position position="1"/>
    </location>
</feature>
<evidence type="ECO:0000313" key="3">
    <source>
        <dbReference type="Proteomes" id="UP001162162"/>
    </source>
</evidence>
<feature type="domain" description="Dedicator of cytokinesis TPR repeats region" evidence="1">
    <location>
        <begin position="19"/>
        <end position="112"/>
    </location>
</feature>
<dbReference type="GO" id="GO:0016477">
    <property type="term" value="P:cell migration"/>
    <property type="evidence" value="ECO:0007669"/>
    <property type="project" value="TreeGrafter"/>
</dbReference>
<sequence>GLLSRQDGRRQNRSVAKVAQLLGTTQHCVNQHVGYPEESNLVAVMIDIFRQMTHDHYNYYVGEFKTNFDILDFLMEILVVFKELVSNSVFPKDWCDMIMLQNSIILKSLTVFFAHNQRLLFPKIRA</sequence>
<name>A0AAV8XJE3_9CUCU</name>
<evidence type="ECO:0000259" key="1">
    <source>
        <dbReference type="Pfam" id="PF23554"/>
    </source>
</evidence>
<dbReference type="GO" id="GO:0007520">
    <property type="term" value="P:myoblast fusion"/>
    <property type="evidence" value="ECO:0007669"/>
    <property type="project" value="TreeGrafter"/>
</dbReference>
<dbReference type="Proteomes" id="UP001162162">
    <property type="component" value="Unassembled WGS sequence"/>
</dbReference>
<comment type="caution">
    <text evidence="2">The sequence shown here is derived from an EMBL/GenBank/DDBJ whole genome shotgun (WGS) entry which is preliminary data.</text>
</comment>
<dbReference type="InterPro" id="IPR056372">
    <property type="entry name" value="TPR_DOCK"/>
</dbReference>
<gene>
    <name evidence="2" type="ORF">NQ318_007992</name>
</gene>
<evidence type="ECO:0000313" key="2">
    <source>
        <dbReference type="EMBL" id="KAJ8938704.1"/>
    </source>
</evidence>
<reference evidence="2" key="1">
    <citation type="journal article" date="2023" name="Insect Mol. Biol.">
        <title>Genome sequencing provides insights into the evolution of gene families encoding plant cell wall-degrading enzymes in longhorned beetles.</title>
        <authorList>
            <person name="Shin N.R."/>
            <person name="Okamura Y."/>
            <person name="Kirsch R."/>
            <person name="Pauchet Y."/>
        </authorList>
    </citation>
    <scope>NUCLEOTIDE SEQUENCE</scope>
    <source>
        <strain evidence="2">AMC_N1</strain>
    </source>
</reference>
<organism evidence="2 3">
    <name type="scientific">Aromia moschata</name>
    <dbReference type="NCBI Taxonomy" id="1265417"/>
    <lineage>
        <taxon>Eukaryota</taxon>
        <taxon>Metazoa</taxon>
        <taxon>Ecdysozoa</taxon>
        <taxon>Arthropoda</taxon>
        <taxon>Hexapoda</taxon>
        <taxon>Insecta</taxon>
        <taxon>Pterygota</taxon>
        <taxon>Neoptera</taxon>
        <taxon>Endopterygota</taxon>
        <taxon>Coleoptera</taxon>
        <taxon>Polyphaga</taxon>
        <taxon>Cucujiformia</taxon>
        <taxon>Chrysomeloidea</taxon>
        <taxon>Cerambycidae</taxon>
        <taxon>Cerambycinae</taxon>
        <taxon>Callichromatini</taxon>
        <taxon>Aromia</taxon>
    </lineage>
</organism>
<dbReference type="Pfam" id="PF23554">
    <property type="entry name" value="TPR_DOCK"/>
    <property type="match status" value="1"/>
</dbReference>